<dbReference type="Proteomes" id="UP000887576">
    <property type="component" value="Unplaced"/>
</dbReference>
<sequence>MSRRRAQVAPPVIDVKPLPTIPSEVYDLYNAAYVIDRRFTADSIRRFVSVTGSIKYSLLVHLIQLFYMEPVNATILRRMLDRQTFSLTPRIVFERHPEYCVEDDPENPKDFIIHKIK</sequence>
<proteinExistence type="predicted"/>
<name>A0AC34QA17_9BILA</name>
<dbReference type="WBParaSite" id="JU765_v2.g14271.t1">
    <property type="protein sequence ID" value="JU765_v2.g14271.t1"/>
    <property type="gene ID" value="JU765_v2.g14271"/>
</dbReference>
<accession>A0AC34QA17</accession>
<reference evidence="2" key="1">
    <citation type="submission" date="2022-11" db="UniProtKB">
        <authorList>
            <consortium name="WormBaseParasite"/>
        </authorList>
    </citation>
    <scope>IDENTIFICATION</scope>
</reference>
<evidence type="ECO:0000313" key="2">
    <source>
        <dbReference type="WBParaSite" id="JU765_v2.g14271.t1"/>
    </source>
</evidence>
<organism evidence="1 2">
    <name type="scientific">Panagrolaimus sp. JU765</name>
    <dbReference type="NCBI Taxonomy" id="591449"/>
    <lineage>
        <taxon>Eukaryota</taxon>
        <taxon>Metazoa</taxon>
        <taxon>Ecdysozoa</taxon>
        <taxon>Nematoda</taxon>
        <taxon>Chromadorea</taxon>
        <taxon>Rhabditida</taxon>
        <taxon>Tylenchina</taxon>
        <taxon>Panagrolaimomorpha</taxon>
        <taxon>Panagrolaimoidea</taxon>
        <taxon>Panagrolaimidae</taxon>
        <taxon>Panagrolaimus</taxon>
    </lineage>
</organism>
<evidence type="ECO:0000313" key="1">
    <source>
        <dbReference type="Proteomes" id="UP000887576"/>
    </source>
</evidence>
<protein>
    <submittedName>
        <fullName evidence="2">Uncharacterized protein</fullName>
    </submittedName>
</protein>